<evidence type="ECO:0000256" key="1">
    <source>
        <dbReference type="SAM" id="MobiDB-lite"/>
    </source>
</evidence>
<proteinExistence type="predicted"/>
<feature type="region of interest" description="Disordered" evidence="1">
    <location>
        <begin position="1"/>
        <end position="63"/>
    </location>
</feature>
<reference evidence="2 3" key="1">
    <citation type="journal article" date="2012" name="Genome Biol.">
        <title>Genome and low-iron response of an oceanic diatom adapted to chronic iron limitation.</title>
        <authorList>
            <person name="Lommer M."/>
            <person name="Specht M."/>
            <person name="Roy A.S."/>
            <person name="Kraemer L."/>
            <person name="Andreson R."/>
            <person name="Gutowska M.A."/>
            <person name="Wolf J."/>
            <person name="Bergner S.V."/>
            <person name="Schilhabel M.B."/>
            <person name="Klostermeier U.C."/>
            <person name="Beiko R.G."/>
            <person name="Rosenstiel P."/>
            <person name="Hippler M."/>
            <person name="Laroche J."/>
        </authorList>
    </citation>
    <scope>NUCLEOTIDE SEQUENCE [LARGE SCALE GENOMIC DNA]</scope>
    <source>
        <strain evidence="2 3">CCMP1005</strain>
    </source>
</reference>
<feature type="compositionally biased region" description="Basic and acidic residues" evidence="1">
    <location>
        <begin position="39"/>
        <end position="54"/>
    </location>
</feature>
<accession>K0SJG6</accession>
<evidence type="ECO:0000313" key="2">
    <source>
        <dbReference type="EMBL" id="EJK61121.1"/>
    </source>
</evidence>
<sequence>MYRAAQKRQRDADESELYPGGGDGVRVRHSPEEALVDDGNERHEDPVRGDREADGADVSDPPRQSGRWFVEVVADPGRVCVFLLDPRLTNEGLKEILLLPQFLSKVRGDVAKPMLPLNLLYLNSIVATPPLALAYSRSNFSFETCVRRASSSSFGRWIPAHSSSLELNGQQQRRGRPDAGAQQSLPMASLAPSVLSA</sequence>
<organism evidence="2 3">
    <name type="scientific">Thalassiosira oceanica</name>
    <name type="common">Marine diatom</name>
    <dbReference type="NCBI Taxonomy" id="159749"/>
    <lineage>
        <taxon>Eukaryota</taxon>
        <taxon>Sar</taxon>
        <taxon>Stramenopiles</taxon>
        <taxon>Ochrophyta</taxon>
        <taxon>Bacillariophyta</taxon>
        <taxon>Coscinodiscophyceae</taxon>
        <taxon>Thalassiosirophycidae</taxon>
        <taxon>Thalassiosirales</taxon>
        <taxon>Thalassiosiraceae</taxon>
        <taxon>Thalassiosira</taxon>
    </lineage>
</organism>
<dbReference type="EMBL" id="AGNL01020383">
    <property type="protein sequence ID" value="EJK61121.1"/>
    <property type="molecule type" value="Genomic_DNA"/>
</dbReference>
<feature type="region of interest" description="Disordered" evidence="1">
    <location>
        <begin position="166"/>
        <end position="197"/>
    </location>
</feature>
<keyword evidence="3" id="KW-1185">Reference proteome</keyword>
<dbReference type="AlphaFoldDB" id="K0SJG6"/>
<dbReference type="Proteomes" id="UP000266841">
    <property type="component" value="Unassembled WGS sequence"/>
</dbReference>
<evidence type="ECO:0000313" key="3">
    <source>
        <dbReference type="Proteomes" id="UP000266841"/>
    </source>
</evidence>
<comment type="caution">
    <text evidence="2">The sequence shown here is derived from an EMBL/GenBank/DDBJ whole genome shotgun (WGS) entry which is preliminary data.</text>
</comment>
<gene>
    <name evidence="2" type="ORF">THAOC_18440</name>
</gene>
<name>K0SJG6_THAOC</name>
<protein>
    <submittedName>
        <fullName evidence="2">Uncharacterized protein</fullName>
    </submittedName>
</protein>